<name>A0A378JX96_9GAMM</name>
<evidence type="ECO:0000313" key="3">
    <source>
        <dbReference type="EMBL" id="STX63283.1"/>
    </source>
</evidence>
<dbReference type="STRING" id="39962.Lmor_2997"/>
<feature type="compositionally biased region" description="Acidic residues" evidence="1">
    <location>
        <begin position="283"/>
        <end position="293"/>
    </location>
</feature>
<protein>
    <submittedName>
        <fullName evidence="3">Uncharacterized protein</fullName>
    </submittedName>
</protein>
<feature type="region of interest" description="Disordered" evidence="1">
    <location>
        <begin position="246"/>
        <end position="302"/>
    </location>
</feature>
<evidence type="ECO:0000313" key="5">
    <source>
        <dbReference type="Proteomes" id="UP000254040"/>
    </source>
</evidence>
<organism evidence="3 5">
    <name type="scientific">Legionella moravica</name>
    <dbReference type="NCBI Taxonomy" id="39962"/>
    <lineage>
        <taxon>Bacteria</taxon>
        <taxon>Pseudomonadati</taxon>
        <taxon>Pseudomonadota</taxon>
        <taxon>Gammaproteobacteria</taxon>
        <taxon>Legionellales</taxon>
        <taxon>Legionellaceae</taxon>
        <taxon>Legionella</taxon>
    </lineage>
</organism>
<reference evidence="3 5" key="2">
    <citation type="submission" date="2018-06" db="EMBL/GenBank/DDBJ databases">
        <authorList>
            <consortium name="Pathogen Informatics"/>
            <person name="Doyle S."/>
        </authorList>
    </citation>
    <scope>NUCLEOTIDE SEQUENCE [LARGE SCALE GENOMIC DNA]</scope>
    <source>
        <strain evidence="3 5">NCTC12239</strain>
    </source>
</reference>
<dbReference type="EMBL" id="UGOG01000001">
    <property type="protein sequence ID" value="STX63283.1"/>
    <property type="molecule type" value="Genomic_DNA"/>
</dbReference>
<evidence type="ECO:0000313" key="2">
    <source>
        <dbReference type="EMBL" id="KTD30890.1"/>
    </source>
</evidence>
<dbReference type="RefSeq" id="WP_028385206.1">
    <property type="nucleotide sequence ID" value="NZ_CAAAJG010000062.1"/>
</dbReference>
<dbReference type="OrthoDB" id="5650710at2"/>
<keyword evidence="4" id="KW-1185">Reference proteome</keyword>
<feature type="compositionally biased region" description="Acidic residues" evidence="1">
    <location>
        <begin position="252"/>
        <end position="276"/>
    </location>
</feature>
<dbReference type="EMBL" id="LNYN01000042">
    <property type="protein sequence ID" value="KTD30890.1"/>
    <property type="molecule type" value="Genomic_DNA"/>
</dbReference>
<accession>A0A378JX96</accession>
<dbReference type="Proteomes" id="UP000054985">
    <property type="component" value="Unassembled WGS sequence"/>
</dbReference>
<reference evidence="2 4" key="1">
    <citation type="submission" date="2015-11" db="EMBL/GenBank/DDBJ databases">
        <title>Genomic analysis of 38 Legionella species identifies large and diverse effector repertoires.</title>
        <authorList>
            <person name="Burstein D."/>
            <person name="Amaro F."/>
            <person name="Zusman T."/>
            <person name="Lifshitz Z."/>
            <person name="Cohen O."/>
            <person name="Gilbert J.A."/>
            <person name="Pupko T."/>
            <person name="Shuman H.A."/>
            <person name="Segal G."/>
        </authorList>
    </citation>
    <scope>NUCLEOTIDE SEQUENCE [LARGE SCALE GENOMIC DNA]</scope>
    <source>
        <strain evidence="2 4">ATCC 43877</strain>
    </source>
</reference>
<sequence length="302" mass="34437">MEPVTIALICAAAFGAVVALSVFVRQLLLSRDKNLNDEAQRKAISQEAGELEKMREQMQSNKRFDSHYQVLGANKDAIIYLDTKIEDVLHKKTQLIDRYAQVSLKESGAIVDGEISAERKAACDRLKKEIDEEIKFYDSELEHLQKRRTSLWDTRTDLQEYLLGQEKSRNESLDYIYKQHSGLLEKIYIRHTDDSEHIAKQTIEAGTTSFKMMILAPIQFLLQYFNISTGISFDRSKIEKAARDNVEKAETDVNDSENSDDDVKSDDELNSDDEAELSSSDDSNVDSDEDADSEKDSRLMFV</sequence>
<evidence type="ECO:0000256" key="1">
    <source>
        <dbReference type="SAM" id="MobiDB-lite"/>
    </source>
</evidence>
<dbReference type="AlphaFoldDB" id="A0A378JX96"/>
<dbReference type="Proteomes" id="UP000254040">
    <property type="component" value="Unassembled WGS sequence"/>
</dbReference>
<gene>
    <name evidence="2" type="ORF">Lmor_2997</name>
    <name evidence="3" type="ORF">NCTC12239_02226</name>
</gene>
<proteinExistence type="predicted"/>
<evidence type="ECO:0000313" key="4">
    <source>
        <dbReference type="Proteomes" id="UP000054985"/>
    </source>
</evidence>